<gene>
    <name evidence="1" type="ORF">TM448B02367_0010</name>
</gene>
<accession>A0A6M3XTJ4</accession>
<organism evidence="1">
    <name type="scientific">viral metagenome</name>
    <dbReference type="NCBI Taxonomy" id="1070528"/>
    <lineage>
        <taxon>unclassified sequences</taxon>
        <taxon>metagenomes</taxon>
        <taxon>organismal metagenomes</taxon>
    </lineage>
</organism>
<sequence length="70" mass="8549">MKYRVSISFITEREETARKIYKFLSKERGFMRTIRKGEAAEERSHIMLERHYHDEDPTKPCIIIEEDWSE</sequence>
<proteinExistence type="predicted"/>
<name>A0A6M3XTJ4_9ZZZZ</name>
<dbReference type="EMBL" id="MT144908">
    <property type="protein sequence ID" value="QJI01239.1"/>
    <property type="molecule type" value="Genomic_DNA"/>
</dbReference>
<reference evidence="1" key="1">
    <citation type="submission" date="2020-03" db="EMBL/GenBank/DDBJ databases">
        <title>The deep terrestrial virosphere.</title>
        <authorList>
            <person name="Holmfeldt K."/>
            <person name="Nilsson E."/>
            <person name="Simone D."/>
            <person name="Lopez-Fernandez M."/>
            <person name="Wu X."/>
            <person name="de Brujin I."/>
            <person name="Lundin D."/>
            <person name="Andersson A."/>
            <person name="Bertilsson S."/>
            <person name="Dopson M."/>
        </authorList>
    </citation>
    <scope>NUCLEOTIDE SEQUENCE</scope>
    <source>
        <strain evidence="1">TM448B02367</strain>
    </source>
</reference>
<protein>
    <submittedName>
        <fullName evidence="1">Uncharacterized protein</fullName>
    </submittedName>
</protein>
<dbReference type="AlphaFoldDB" id="A0A6M3XTJ4"/>
<evidence type="ECO:0000313" key="1">
    <source>
        <dbReference type="EMBL" id="QJI01239.1"/>
    </source>
</evidence>